<reference evidence="11 12" key="1">
    <citation type="journal article" date="2015" name="Nature">
        <title>rRNA introns, odd ribosomes, and small enigmatic genomes across a large radiation of phyla.</title>
        <authorList>
            <person name="Brown C.T."/>
            <person name="Hug L.A."/>
            <person name="Thomas B.C."/>
            <person name="Sharon I."/>
            <person name="Castelle C.J."/>
            <person name="Singh A."/>
            <person name="Wilkins M.J."/>
            <person name="Williams K.H."/>
            <person name="Banfield J.F."/>
        </authorList>
    </citation>
    <scope>NUCLEOTIDE SEQUENCE [LARGE SCALE GENOMIC DNA]</scope>
</reference>
<comment type="caution">
    <text evidence="11">The sequence shown here is derived from an EMBL/GenBank/DDBJ whole genome shotgun (WGS) entry which is preliminary data.</text>
</comment>
<keyword evidence="9" id="KW-0030">Aminoacyl-tRNA synthetase</keyword>
<keyword evidence="4 11" id="KW-0436">Ligase</keyword>
<dbReference type="GO" id="GO:0005737">
    <property type="term" value="C:cytoplasm"/>
    <property type="evidence" value="ECO:0007669"/>
    <property type="project" value="InterPro"/>
</dbReference>
<evidence type="ECO:0000313" key="11">
    <source>
        <dbReference type="EMBL" id="KKR22550.1"/>
    </source>
</evidence>
<evidence type="ECO:0000256" key="6">
    <source>
        <dbReference type="ARBA" id="ARBA00022840"/>
    </source>
</evidence>
<evidence type="ECO:0000256" key="4">
    <source>
        <dbReference type="ARBA" id="ARBA00022598"/>
    </source>
</evidence>
<dbReference type="InterPro" id="IPR045864">
    <property type="entry name" value="aa-tRNA-synth_II/BPL/LPL"/>
</dbReference>
<dbReference type="EC" id="6.1.1.7" evidence="2"/>
<dbReference type="EMBL" id="LBXD01000038">
    <property type="protein sequence ID" value="KKR22550.1"/>
    <property type="molecule type" value="Genomic_DNA"/>
</dbReference>
<name>A0A0G0RJ19_9BACT</name>
<dbReference type="SUPFAM" id="SSF55681">
    <property type="entry name" value="Class II aaRS and biotin synthetases"/>
    <property type="match status" value="1"/>
</dbReference>
<dbReference type="InterPro" id="IPR018165">
    <property type="entry name" value="Ala-tRNA-synth_IIc_core"/>
</dbReference>
<keyword evidence="5" id="KW-0547">Nucleotide-binding</keyword>
<dbReference type="CDD" id="cd00673">
    <property type="entry name" value="AlaRS_core"/>
    <property type="match status" value="1"/>
</dbReference>
<dbReference type="PROSITE" id="PS50860">
    <property type="entry name" value="AA_TRNA_LIGASE_II_ALA"/>
    <property type="match status" value="1"/>
</dbReference>
<sequence>MTHQEIRDKFIKFFEARGHKFVSSASLMPTDPSVLFTTAGMQQFKYYYTGQSDAMKDFGSLNTASIQKCVRTSDIDEVGDESHLTFFEMLGNFSFGGYFKKEAIQYGHDFIVKEMGLKIDYVSVFEGDTDVPADVDSEKFWKEVDPNIVIKKFGRKDNFWGPTGAEGPCGPTTEIYVNGLEIWNIVFNQYYQHTDKKLELLKVPGIDTGMGLERLAMVVQNKNNIFETDLFQSMMDQIPSGISIKIKRIIVDHSRAISFMLADNYRPSNKEAGYVLRRLMRRLITYEYLNLNTVQLNVRNILQIVCQQYRSNYLVLDENIIFNEYEYERGKFTKSLKNGLTELNKLDRLDSEKAFRLYESYGLPYEIIKEVGSDKAKDLNRENFDEEFKKHQELSRAGAEKKFGGHGIVKGDLTAANDEELGIKTKYHTATHLLQAALRKILGDSVKQSGSDINADRLRFDFTLDRKMMTEEIKQVEDLINRAIKQDLIVNSKEMSFDEAIKSGALAFFKLKYPERVTVYTVGDKNDYFSKEVCGGPHVQHTGEIGGIKIAKEEAVSTGIRRIRIVLGTDIWRVS</sequence>
<dbReference type="PRINTS" id="PR00980">
    <property type="entry name" value="TRNASYNTHALA"/>
</dbReference>
<dbReference type="SMART" id="SM00863">
    <property type="entry name" value="tRNA_SAD"/>
    <property type="match status" value="1"/>
</dbReference>
<dbReference type="InterPro" id="IPR018162">
    <property type="entry name" value="Ala-tRNA-ligase_IIc_anticod-bd"/>
</dbReference>
<dbReference type="InterPro" id="IPR012947">
    <property type="entry name" value="tRNA_SAD"/>
</dbReference>
<keyword evidence="7" id="KW-0694">RNA-binding</keyword>
<dbReference type="GO" id="GO:0000049">
    <property type="term" value="F:tRNA binding"/>
    <property type="evidence" value="ECO:0007669"/>
    <property type="project" value="UniProtKB-KW"/>
</dbReference>
<evidence type="ECO:0000256" key="1">
    <source>
        <dbReference type="ARBA" id="ARBA00008226"/>
    </source>
</evidence>
<evidence type="ECO:0000256" key="2">
    <source>
        <dbReference type="ARBA" id="ARBA00013168"/>
    </source>
</evidence>
<dbReference type="Pfam" id="PF01411">
    <property type="entry name" value="tRNA-synt_2c"/>
    <property type="match status" value="1"/>
</dbReference>
<evidence type="ECO:0000256" key="8">
    <source>
        <dbReference type="ARBA" id="ARBA00022917"/>
    </source>
</evidence>
<evidence type="ECO:0000256" key="5">
    <source>
        <dbReference type="ARBA" id="ARBA00022741"/>
    </source>
</evidence>
<evidence type="ECO:0000256" key="9">
    <source>
        <dbReference type="ARBA" id="ARBA00023146"/>
    </source>
</evidence>
<feature type="domain" description="Alanyl-transfer RNA synthetases family profile" evidence="10">
    <location>
        <begin position="1"/>
        <end position="575"/>
    </location>
</feature>
<dbReference type="GO" id="GO:0006419">
    <property type="term" value="P:alanyl-tRNA aminoacylation"/>
    <property type="evidence" value="ECO:0007669"/>
    <property type="project" value="InterPro"/>
</dbReference>
<dbReference type="GO" id="GO:0005524">
    <property type="term" value="F:ATP binding"/>
    <property type="evidence" value="ECO:0007669"/>
    <property type="project" value="UniProtKB-KW"/>
</dbReference>
<accession>A0A0G0RJ19</accession>
<dbReference type="PATRIC" id="fig|1619031.3.peg.555"/>
<dbReference type="SUPFAM" id="SSF101353">
    <property type="entry name" value="Putative anticodon-binding domain of alanyl-tRNA synthetase (AlaRS)"/>
    <property type="match status" value="1"/>
</dbReference>
<protein>
    <recommendedName>
        <fullName evidence="2">alanine--tRNA ligase</fullName>
        <ecNumber evidence="2">6.1.1.7</ecNumber>
    </recommendedName>
</protein>
<evidence type="ECO:0000259" key="10">
    <source>
        <dbReference type="PROSITE" id="PS50860"/>
    </source>
</evidence>
<dbReference type="InterPro" id="IPR002318">
    <property type="entry name" value="Ala-tRNA-lgiase_IIc"/>
</dbReference>
<dbReference type="GO" id="GO:0004813">
    <property type="term" value="F:alanine-tRNA ligase activity"/>
    <property type="evidence" value="ECO:0007669"/>
    <property type="project" value="UniProtKB-EC"/>
</dbReference>
<dbReference type="AlphaFoldDB" id="A0A0G0RJ19"/>
<proteinExistence type="inferred from homology"/>
<dbReference type="InterPro" id="IPR018164">
    <property type="entry name" value="Ala-tRNA-synth_IIc_N"/>
</dbReference>
<dbReference type="Gene3D" id="3.30.980.10">
    <property type="entry name" value="Threonyl-trna Synthetase, Chain A, domain 2"/>
    <property type="match status" value="1"/>
</dbReference>
<dbReference type="InterPro" id="IPR018163">
    <property type="entry name" value="Thr/Ala-tRNA-synth_IIc_edit"/>
</dbReference>
<dbReference type="Pfam" id="PF07973">
    <property type="entry name" value="tRNA_SAD"/>
    <property type="match status" value="1"/>
</dbReference>
<dbReference type="Gene3D" id="3.30.54.20">
    <property type="match status" value="1"/>
</dbReference>
<keyword evidence="3" id="KW-0820">tRNA-binding</keyword>
<dbReference type="SUPFAM" id="SSF55186">
    <property type="entry name" value="ThrRS/AlaRS common domain"/>
    <property type="match status" value="1"/>
</dbReference>
<dbReference type="FunFam" id="3.30.980.10:FF:000004">
    <property type="entry name" value="Alanine--tRNA ligase, cytoplasmic"/>
    <property type="match status" value="1"/>
</dbReference>
<dbReference type="Gene3D" id="3.30.930.10">
    <property type="entry name" value="Bira Bifunctional Protein, Domain 2"/>
    <property type="match status" value="1"/>
</dbReference>
<evidence type="ECO:0000256" key="3">
    <source>
        <dbReference type="ARBA" id="ARBA00022555"/>
    </source>
</evidence>
<comment type="similarity">
    <text evidence="1">Belongs to the class-II aminoacyl-tRNA synthetase family.</text>
</comment>
<dbReference type="Proteomes" id="UP000034764">
    <property type="component" value="Unassembled WGS sequence"/>
</dbReference>
<dbReference type="PANTHER" id="PTHR11777:SF9">
    <property type="entry name" value="ALANINE--TRNA LIGASE, CYTOPLASMIC"/>
    <property type="match status" value="1"/>
</dbReference>
<dbReference type="PANTHER" id="PTHR11777">
    <property type="entry name" value="ALANYL-TRNA SYNTHETASE"/>
    <property type="match status" value="1"/>
</dbReference>
<dbReference type="GO" id="GO:0002161">
    <property type="term" value="F:aminoacyl-tRNA deacylase activity"/>
    <property type="evidence" value="ECO:0007669"/>
    <property type="project" value="TreeGrafter"/>
</dbReference>
<dbReference type="InterPro" id="IPR050058">
    <property type="entry name" value="Ala-tRNA_ligase"/>
</dbReference>
<keyword evidence="8" id="KW-0648">Protein biosynthesis</keyword>
<evidence type="ECO:0000256" key="7">
    <source>
        <dbReference type="ARBA" id="ARBA00022884"/>
    </source>
</evidence>
<gene>
    <name evidence="11" type="ORF">UT53_C0038G0004</name>
</gene>
<keyword evidence="6" id="KW-0067">ATP-binding</keyword>
<organism evidence="11 12">
    <name type="scientific">Candidatus Yanofskybacteria bacterium GW2011_GWD2_39_48</name>
    <dbReference type="NCBI Taxonomy" id="1619031"/>
    <lineage>
        <taxon>Bacteria</taxon>
        <taxon>Candidatus Yanofskyibacteriota</taxon>
    </lineage>
</organism>
<evidence type="ECO:0000313" key="12">
    <source>
        <dbReference type="Proteomes" id="UP000034764"/>
    </source>
</evidence>